<evidence type="ECO:0000313" key="1">
    <source>
        <dbReference type="EMBL" id="BAQ57865.1"/>
    </source>
</evidence>
<dbReference type="GeneID" id="78212838"/>
<reference evidence="1 3" key="1">
    <citation type="submission" date="2015-03" db="EMBL/GenBank/DDBJ databases">
        <title>Complete genome sequence of Lactobacillus acetotolerans NBRC 13120.</title>
        <authorList>
            <person name="Toh H."/>
            <person name="Morita H."/>
            <person name="Fujita N."/>
        </authorList>
    </citation>
    <scope>NUCLEOTIDE SEQUENCE [LARGE SCALE GENOMIC DNA]</scope>
    <source>
        <strain evidence="1 3">NBRC 13120</strain>
    </source>
</reference>
<dbReference type="KEGG" id="lae:LBAT_1476"/>
<sequence length="218" mass="25200">MNPDFAIVLNFKLKSVENIDADFLVKTARNIGARAISTNNENSVFKKACKKYTIALVNEKNGSELTADNVINTMVENRKNGKNTVINIVVAENDKFDKTTTDMLDIINNWMHMFGHAFNEGKPSKIAVDQDGFVLENRHANYQKYVFLRNPLPEEIIVSGIEKEPNRVEWIENRVDLKFNYQDKKLAIKLIEPDDKFEWQVLRIQAHRPEDDIVKTKF</sequence>
<dbReference type="EMBL" id="AP014808">
    <property type="protein sequence ID" value="BAQ57865.1"/>
    <property type="molecule type" value="Genomic_DNA"/>
</dbReference>
<dbReference type="PATRIC" id="fig|1600.4.peg.1507"/>
<proteinExistence type="predicted"/>
<dbReference type="Proteomes" id="UP000325393">
    <property type="component" value="Chromosome"/>
</dbReference>
<organism evidence="1 3">
    <name type="scientific">Lactobacillus acetotolerans</name>
    <dbReference type="NCBI Taxonomy" id="1600"/>
    <lineage>
        <taxon>Bacteria</taxon>
        <taxon>Bacillati</taxon>
        <taxon>Bacillota</taxon>
        <taxon>Bacilli</taxon>
        <taxon>Lactobacillales</taxon>
        <taxon>Lactobacillaceae</taxon>
        <taxon>Lactobacillus</taxon>
    </lineage>
</organism>
<protein>
    <submittedName>
        <fullName evidence="1">Uncharacterized protein</fullName>
    </submittedName>
</protein>
<dbReference type="Proteomes" id="UP000035709">
    <property type="component" value="Chromosome"/>
</dbReference>
<evidence type="ECO:0000313" key="2">
    <source>
        <dbReference type="EMBL" id="QFG51839.1"/>
    </source>
</evidence>
<reference evidence="2 4" key="2">
    <citation type="submission" date="2019-09" db="EMBL/GenBank/DDBJ databases">
        <title>Genome sequencing of Lactobacillus acetotolerans.</title>
        <authorList>
            <person name="Kim K."/>
        </authorList>
    </citation>
    <scope>NUCLEOTIDE SEQUENCE [LARGE SCALE GENOMIC DNA]</scope>
    <source>
        <strain evidence="2 4">LA749</strain>
    </source>
</reference>
<dbReference type="OrthoDB" id="2315155at2"/>
<dbReference type="RefSeq" id="WP_056970083.1">
    <property type="nucleotide sequence ID" value="NZ_AP014808.1"/>
</dbReference>
<evidence type="ECO:0000313" key="3">
    <source>
        <dbReference type="Proteomes" id="UP000035709"/>
    </source>
</evidence>
<gene>
    <name evidence="2" type="ORF">LA749_07545</name>
    <name evidence="1" type="ORF">LBAT_1476</name>
</gene>
<dbReference type="AlphaFoldDB" id="A0A0D6A5Z4"/>
<keyword evidence="3" id="KW-1185">Reference proteome</keyword>
<dbReference type="EMBL" id="CP044496">
    <property type="protein sequence ID" value="QFG51839.1"/>
    <property type="molecule type" value="Genomic_DNA"/>
</dbReference>
<accession>A0A0D6A5Z4</accession>
<evidence type="ECO:0000313" key="4">
    <source>
        <dbReference type="Proteomes" id="UP000325393"/>
    </source>
</evidence>
<name>A0A0D6A5Z4_9LACO</name>